<feature type="compositionally biased region" description="Polar residues" evidence="1">
    <location>
        <begin position="151"/>
        <end position="160"/>
    </location>
</feature>
<reference evidence="3 4" key="1">
    <citation type="journal article" date="2018" name="New Phytol.">
        <title>Comparative genomics and transcriptomics depict ericoid mycorrhizal fungi as versatile saprotrophs and plant mutualists.</title>
        <authorList>
            <person name="Martino E."/>
            <person name="Morin E."/>
            <person name="Grelet G.A."/>
            <person name="Kuo A."/>
            <person name="Kohler A."/>
            <person name="Daghino S."/>
            <person name="Barry K.W."/>
            <person name="Cichocki N."/>
            <person name="Clum A."/>
            <person name="Dockter R.B."/>
            <person name="Hainaut M."/>
            <person name="Kuo R.C."/>
            <person name="LaButti K."/>
            <person name="Lindahl B.D."/>
            <person name="Lindquist E.A."/>
            <person name="Lipzen A."/>
            <person name="Khouja H.R."/>
            <person name="Magnuson J."/>
            <person name="Murat C."/>
            <person name="Ohm R.A."/>
            <person name="Singer S.W."/>
            <person name="Spatafora J.W."/>
            <person name="Wang M."/>
            <person name="Veneault-Fourrey C."/>
            <person name="Henrissat B."/>
            <person name="Grigoriev I.V."/>
            <person name="Martin F.M."/>
            <person name="Perotto S."/>
        </authorList>
    </citation>
    <scope>NUCLEOTIDE SEQUENCE [LARGE SCALE GENOMIC DNA]</scope>
    <source>
        <strain evidence="3 4">ATCC 22711</strain>
    </source>
</reference>
<protein>
    <submittedName>
        <fullName evidence="3">Uncharacterized protein</fullName>
    </submittedName>
</protein>
<sequence>MKDRDGSQKLRIDRLTDGRRLLMWIGNKHGSLSRVGILFFYLHVEQLYLHFPVKTTIISPRWESTVYLLYELNLHRLTTLLNHARLFFTTLLTYHTSACYCTALHCTLTGKGETRKRKENNLYNPPLPEKYGRGGGTKKGEKQQDEKRHYASQQAVNQVP</sequence>
<evidence type="ECO:0000313" key="3">
    <source>
        <dbReference type="EMBL" id="PSS16770.1"/>
    </source>
</evidence>
<keyword evidence="2" id="KW-0472">Membrane</keyword>
<keyword evidence="4" id="KW-1185">Reference proteome</keyword>
<proteinExistence type="predicted"/>
<evidence type="ECO:0000256" key="2">
    <source>
        <dbReference type="SAM" id="Phobius"/>
    </source>
</evidence>
<organism evidence="3 4">
    <name type="scientific">Amorphotheca resinae ATCC 22711</name>
    <dbReference type="NCBI Taxonomy" id="857342"/>
    <lineage>
        <taxon>Eukaryota</taxon>
        <taxon>Fungi</taxon>
        <taxon>Dikarya</taxon>
        <taxon>Ascomycota</taxon>
        <taxon>Pezizomycotina</taxon>
        <taxon>Leotiomycetes</taxon>
        <taxon>Helotiales</taxon>
        <taxon>Amorphothecaceae</taxon>
        <taxon>Amorphotheca</taxon>
    </lineage>
</organism>
<dbReference type="Proteomes" id="UP000241818">
    <property type="component" value="Unassembled WGS sequence"/>
</dbReference>
<dbReference type="AlphaFoldDB" id="A0A2T3B033"/>
<name>A0A2T3B033_AMORE</name>
<evidence type="ECO:0000256" key="1">
    <source>
        <dbReference type="SAM" id="MobiDB-lite"/>
    </source>
</evidence>
<dbReference type="RefSeq" id="XP_024720278.1">
    <property type="nucleotide sequence ID" value="XM_024865137.1"/>
</dbReference>
<dbReference type="GeneID" id="36573218"/>
<feature type="transmembrane region" description="Helical" evidence="2">
    <location>
        <begin position="21"/>
        <end position="42"/>
    </location>
</feature>
<dbReference type="InParanoid" id="A0A2T3B033"/>
<dbReference type="EMBL" id="KZ679012">
    <property type="protein sequence ID" value="PSS16770.1"/>
    <property type="molecule type" value="Genomic_DNA"/>
</dbReference>
<gene>
    <name evidence="3" type="ORF">M430DRAFT_248158</name>
</gene>
<evidence type="ECO:0000313" key="4">
    <source>
        <dbReference type="Proteomes" id="UP000241818"/>
    </source>
</evidence>
<feature type="transmembrane region" description="Helical" evidence="2">
    <location>
        <begin position="86"/>
        <end position="108"/>
    </location>
</feature>
<feature type="region of interest" description="Disordered" evidence="1">
    <location>
        <begin position="117"/>
        <end position="160"/>
    </location>
</feature>
<accession>A0A2T3B033</accession>
<keyword evidence="2" id="KW-1133">Transmembrane helix</keyword>
<feature type="compositionally biased region" description="Basic and acidic residues" evidence="1">
    <location>
        <begin position="138"/>
        <end position="149"/>
    </location>
</feature>
<keyword evidence="2" id="KW-0812">Transmembrane</keyword>